<gene>
    <name evidence="1" type="ORF">BDV96DRAFT_605528</name>
</gene>
<keyword evidence="2" id="KW-1185">Reference proteome</keyword>
<protein>
    <submittedName>
        <fullName evidence="1">Uncharacterized protein</fullName>
    </submittedName>
</protein>
<dbReference type="OrthoDB" id="5354164at2759"/>
<dbReference type="Proteomes" id="UP000799770">
    <property type="component" value="Unassembled WGS sequence"/>
</dbReference>
<evidence type="ECO:0000313" key="1">
    <source>
        <dbReference type="EMBL" id="KAF2108460.1"/>
    </source>
</evidence>
<proteinExistence type="predicted"/>
<sequence>MTARKLGVLLRSKIPRIPHLMKAYGERASEIAKAVSERENVNNLGIFSKQSGFDGTVIWAAATSGNEALAVQLLACMLARIWSGPEAVSIWSEIVEARKGELQQQGQDSFDFPAVAAMQANITREQLAEWDASSRSWLKTADTLKAREQTQLHLMINNLDVAVNEKPNTYERTRYQRGFPFMSLFHVVLGCLSRDWDTVGGLQTMCRYYRAVWNIVSRESSDQVKSWLFHLARAAQGSLDSQNEGRRTIQRLVDFGRRRCENFLSIGGGFASLDSQLLRLNYPNMYIQSLGRENGIDYLRQLAQDLSLGINVPREWIIVYGRTDNTSTYCTALPMANSLSRAESAMKTHCRWESHTLGEYVVSKETTYKAIDWDIILGSRLSAVPDFTVFPVYTSTREKSRNKRHQGEIQLEGTLEFESRFLELGDRTYRHEKVRFEFLFGDPRVAGLYYRRPIQERLPRVPTMIPVEDVLVSLESYETSNFMGLFGQVTKSDPWMKSMRALGAAAELYQSLEDATCSMNVTQFSLDALNWISSFRNSTEECWWGVPEMNMGTAFSCIAFFETGQLDLSLHPLHKVMGVSIDDSLYVASRLIVDPYEQPHEWMIQRVFGNVGRPGASLLIPPPELKTRKRQRDKWHLINHTDYDFEVEDSFKNTSLHLWLTEYRVPYTTEHSGSRDQQAFFQEAVVSIHDRSEWVADVDIMKALSSTTLRRPNIPDHRFQDLRISDECRSQRLEMSDMKVTSIDNWYEILDKPENLAVIRAKGNWLGRLGTAVLAIQLGNHVAVLPDHGVDMLPLSKKDIQKLMEKGVNMIIY</sequence>
<dbReference type="AlphaFoldDB" id="A0A6A5YNA5"/>
<dbReference type="EMBL" id="ML977347">
    <property type="protein sequence ID" value="KAF2108460.1"/>
    <property type="molecule type" value="Genomic_DNA"/>
</dbReference>
<evidence type="ECO:0000313" key="2">
    <source>
        <dbReference type="Proteomes" id="UP000799770"/>
    </source>
</evidence>
<accession>A0A6A5YNA5</accession>
<name>A0A6A5YNA5_9PLEO</name>
<reference evidence="1" key="1">
    <citation type="journal article" date="2020" name="Stud. Mycol.">
        <title>101 Dothideomycetes genomes: a test case for predicting lifestyles and emergence of pathogens.</title>
        <authorList>
            <person name="Haridas S."/>
            <person name="Albert R."/>
            <person name="Binder M."/>
            <person name="Bloem J."/>
            <person name="Labutti K."/>
            <person name="Salamov A."/>
            <person name="Andreopoulos B."/>
            <person name="Baker S."/>
            <person name="Barry K."/>
            <person name="Bills G."/>
            <person name="Bluhm B."/>
            <person name="Cannon C."/>
            <person name="Castanera R."/>
            <person name="Culley D."/>
            <person name="Daum C."/>
            <person name="Ezra D."/>
            <person name="Gonzalez J."/>
            <person name="Henrissat B."/>
            <person name="Kuo A."/>
            <person name="Liang C."/>
            <person name="Lipzen A."/>
            <person name="Lutzoni F."/>
            <person name="Magnuson J."/>
            <person name="Mondo S."/>
            <person name="Nolan M."/>
            <person name="Ohm R."/>
            <person name="Pangilinan J."/>
            <person name="Park H.-J."/>
            <person name="Ramirez L."/>
            <person name="Alfaro M."/>
            <person name="Sun H."/>
            <person name="Tritt A."/>
            <person name="Yoshinaga Y."/>
            <person name="Zwiers L.-H."/>
            <person name="Turgeon B."/>
            <person name="Goodwin S."/>
            <person name="Spatafora J."/>
            <person name="Crous P."/>
            <person name="Grigoriev I."/>
        </authorList>
    </citation>
    <scope>NUCLEOTIDE SEQUENCE</scope>
    <source>
        <strain evidence="1">CBS 627.86</strain>
    </source>
</reference>
<organism evidence="1 2">
    <name type="scientific">Lophiotrema nucula</name>
    <dbReference type="NCBI Taxonomy" id="690887"/>
    <lineage>
        <taxon>Eukaryota</taxon>
        <taxon>Fungi</taxon>
        <taxon>Dikarya</taxon>
        <taxon>Ascomycota</taxon>
        <taxon>Pezizomycotina</taxon>
        <taxon>Dothideomycetes</taxon>
        <taxon>Pleosporomycetidae</taxon>
        <taxon>Pleosporales</taxon>
        <taxon>Lophiotremataceae</taxon>
        <taxon>Lophiotrema</taxon>
    </lineage>
</organism>